<organism evidence="3 4">
    <name type="scientific">Saliterribacillus persicus</name>
    <dbReference type="NCBI Taxonomy" id="930114"/>
    <lineage>
        <taxon>Bacteria</taxon>
        <taxon>Bacillati</taxon>
        <taxon>Bacillota</taxon>
        <taxon>Bacilli</taxon>
        <taxon>Bacillales</taxon>
        <taxon>Bacillaceae</taxon>
        <taxon>Saliterribacillus</taxon>
    </lineage>
</organism>
<dbReference type="PANTHER" id="PTHR22946:SF9">
    <property type="entry name" value="POLYKETIDE TRANSFERASE AF380"/>
    <property type="match status" value="1"/>
</dbReference>
<dbReference type="OrthoDB" id="31158at2"/>
<comment type="caution">
    <text evidence="3">The sequence shown here is derived from an EMBL/GenBank/DDBJ whole genome shotgun (WGS) entry which is preliminary data.</text>
</comment>
<dbReference type="EMBL" id="QPJJ01000007">
    <property type="protein sequence ID" value="RCW69722.1"/>
    <property type="molecule type" value="Genomic_DNA"/>
</dbReference>
<proteinExistence type="predicted"/>
<dbReference type="GO" id="GO:0008236">
    <property type="term" value="F:serine-type peptidase activity"/>
    <property type="evidence" value="ECO:0007669"/>
    <property type="project" value="InterPro"/>
</dbReference>
<feature type="domain" description="Peptidase S9 prolyl oligopeptidase catalytic" evidence="2">
    <location>
        <begin position="47"/>
        <end position="239"/>
    </location>
</feature>
<dbReference type="GO" id="GO:0052689">
    <property type="term" value="F:carboxylic ester hydrolase activity"/>
    <property type="evidence" value="ECO:0007669"/>
    <property type="project" value="UniProtKB-ARBA"/>
</dbReference>
<gene>
    <name evidence="3" type="ORF">DFR57_107110</name>
</gene>
<dbReference type="InterPro" id="IPR050261">
    <property type="entry name" value="FrsA_esterase"/>
</dbReference>
<protein>
    <recommendedName>
        <fullName evidence="2">Peptidase S9 prolyl oligopeptidase catalytic domain-containing protein</fullName>
    </recommendedName>
</protein>
<reference evidence="3 4" key="1">
    <citation type="submission" date="2018-07" db="EMBL/GenBank/DDBJ databases">
        <title>Genomic Encyclopedia of Type Strains, Phase IV (KMG-IV): sequencing the most valuable type-strain genomes for metagenomic binning, comparative biology and taxonomic classification.</title>
        <authorList>
            <person name="Goeker M."/>
        </authorList>
    </citation>
    <scope>NUCLEOTIDE SEQUENCE [LARGE SCALE GENOMIC DNA]</scope>
    <source>
        <strain evidence="3 4">DSM 27696</strain>
    </source>
</reference>
<evidence type="ECO:0000259" key="2">
    <source>
        <dbReference type="Pfam" id="PF00326"/>
    </source>
</evidence>
<evidence type="ECO:0000313" key="4">
    <source>
        <dbReference type="Proteomes" id="UP000252585"/>
    </source>
</evidence>
<dbReference type="PANTHER" id="PTHR22946">
    <property type="entry name" value="DIENELACTONE HYDROLASE DOMAIN-CONTAINING PROTEIN-RELATED"/>
    <property type="match status" value="1"/>
</dbReference>
<dbReference type="SUPFAM" id="SSF53474">
    <property type="entry name" value="alpha/beta-Hydrolases"/>
    <property type="match status" value="1"/>
</dbReference>
<dbReference type="Pfam" id="PF00326">
    <property type="entry name" value="Peptidase_S9"/>
    <property type="match status" value="1"/>
</dbReference>
<dbReference type="InterPro" id="IPR001375">
    <property type="entry name" value="Peptidase_S9_cat"/>
</dbReference>
<name>A0A368XNY3_9BACI</name>
<evidence type="ECO:0000256" key="1">
    <source>
        <dbReference type="ARBA" id="ARBA00022801"/>
    </source>
</evidence>
<dbReference type="InterPro" id="IPR029058">
    <property type="entry name" value="AB_hydrolase_fold"/>
</dbReference>
<dbReference type="Gene3D" id="3.40.50.1820">
    <property type="entry name" value="alpha/beta hydrolase"/>
    <property type="match status" value="1"/>
</dbReference>
<sequence>MIGVFKEYWLDIPLLHIVDNEKKSDALPTLTYIHGFTSAKEHNLPLAYLLAEKGYRVILPDCMLHGEREEEISEVARQMRFFDIVKQNLDDIEIIYQELVAKNLVDQDRFGLAGTSMGGITTAAALTQFSWIKSAAILMGSPKLKQYAEELVGFMDENIPDVSIPKEQLEQLMSELEELDLSQQVEKLYGRPLFFWHGVDDRVVPFEHSYSFYEEAITHYKNPENIRFLKEIDREHKVSRFAITETVNWFELQL</sequence>
<dbReference type="GO" id="GO:0006508">
    <property type="term" value="P:proteolysis"/>
    <property type="evidence" value="ECO:0007669"/>
    <property type="project" value="InterPro"/>
</dbReference>
<keyword evidence="1" id="KW-0378">Hydrolase</keyword>
<evidence type="ECO:0000313" key="3">
    <source>
        <dbReference type="EMBL" id="RCW69722.1"/>
    </source>
</evidence>
<dbReference type="Proteomes" id="UP000252585">
    <property type="component" value="Unassembled WGS sequence"/>
</dbReference>
<dbReference type="RefSeq" id="WP_114352943.1">
    <property type="nucleotide sequence ID" value="NZ_QPJJ01000007.1"/>
</dbReference>
<accession>A0A368XNY3</accession>
<keyword evidence="4" id="KW-1185">Reference proteome</keyword>
<dbReference type="AlphaFoldDB" id="A0A368XNY3"/>